<sequence>MSLYHLLYYTIFIILFTKVDVLLGVDKKRVSFNDETEVKQFKSEDAPSKINKHEERVSWGSTNITIFDSNDPSSKVIHRVSRKGSRFRNTFRRKPTSPDHRVSMLNQYIEKFSLNGKIWHRVWDNCILHSCLMYNKYETLQKNFLTETNYYRKVHGSKPLILDTYLSSKALHVAIRSARIGRWIFNGKKSNAVNFETISFGLSPLLINKWYKEYRKYSYRKPVGTPESMHFSNLVWKDTKMVGIGIAQKGSDLFICFMFYPEGNQESKFKDNVHKPKYHLVNSRSFFRE</sequence>
<dbReference type="Pfam" id="PF00188">
    <property type="entry name" value="CAP"/>
    <property type="match status" value="1"/>
</dbReference>
<dbReference type="WBParaSite" id="SPAL_0000019900.1">
    <property type="protein sequence ID" value="SPAL_0000019900.1"/>
    <property type="gene ID" value="SPAL_0000019900"/>
</dbReference>
<dbReference type="SUPFAM" id="SSF55797">
    <property type="entry name" value="PR-1-like"/>
    <property type="match status" value="1"/>
</dbReference>
<evidence type="ECO:0000259" key="1">
    <source>
        <dbReference type="SMART" id="SM00198"/>
    </source>
</evidence>
<accession>A0A0N5B297</accession>
<proteinExistence type="predicted"/>
<dbReference type="PANTHER" id="PTHR10334">
    <property type="entry name" value="CYSTEINE-RICH SECRETORY PROTEIN-RELATED"/>
    <property type="match status" value="1"/>
</dbReference>
<protein>
    <submittedName>
        <fullName evidence="3">SCP domain-containing protein</fullName>
    </submittedName>
</protein>
<evidence type="ECO:0000313" key="2">
    <source>
        <dbReference type="Proteomes" id="UP000046392"/>
    </source>
</evidence>
<dbReference type="SMART" id="SM00198">
    <property type="entry name" value="SCP"/>
    <property type="match status" value="1"/>
</dbReference>
<organism evidence="2 3">
    <name type="scientific">Strongyloides papillosus</name>
    <name type="common">Intestinal threadworm</name>
    <dbReference type="NCBI Taxonomy" id="174720"/>
    <lineage>
        <taxon>Eukaryota</taxon>
        <taxon>Metazoa</taxon>
        <taxon>Ecdysozoa</taxon>
        <taxon>Nematoda</taxon>
        <taxon>Chromadorea</taxon>
        <taxon>Rhabditida</taxon>
        <taxon>Tylenchina</taxon>
        <taxon>Panagrolaimomorpha</taxon>
        <taxon>Strongyloidoidea</taxon>
        <taxon>Strongyloididae</taxon>
        <taxon>Strongyloides</taxon>
    </lineage>
</organism>
<keyword evidence="2" id="KW-1185">Reference proteome</keyword>
<name>A0A0N5B297_STREA</name>
<dbReference type="InterPro" id="IPR014044">
    <property type="entry name" value="CAP_dom"/>
</dbReference>
<dbReference type="Gene3D" id="3.40.33.10">
    <property type="entry name" value="CAP"/>
    <property type="match status" value="1"/>
</dbReference>
<feature type="domain" description="SCP" evidence="1">
    <location>
        <begin position="139"/>
        <end position="267"/>
    </location>
</feature>
<dbReference type="InterPro" id="IPR001283">
    <property type="entry name" value="CRISP-related"/>
</dbReference>
<reference evidence="3" key="1">
    <citation type="submission" date="2017-02" db="UniProtKB">
        <authorList>
            <consortium name="WormBaseParasite"/>
        </authorList>
    </citation>
    <scope>IDENTIFICATION</scope>
</reference>
<dbReference type="Proteomes" id="UP000046392">
    <property type="component" value="Unplaced"/>
</dbReference>
<dbReference type="InterPro" id="IPR035940">
    <property type="entry name" value="CAP_sf"/>
</dbReference>
<evidence type="ECO:0000313" key="3">
    <source>
        <dbReference type="WBParaSite" id="SPAL_0000019900.1"/>
    </source>
</evidence>
<dbReference type="AlphaFoldDB" id="A0A0N5B297"/>